<dbReference type="EMBL" id="RJUL01000006">
    <property type="protein sequence ID" value="ROQ25060.1"/>
    <property type="molecule type" value="Genomic_DNA"/>
</dbReference>
<comment type="subcellular location">
    <subcellularLocation>
        <location evidence="1 13">Cytoplasm</location>
    </subcellularLocation>
</comment>
<dbReference type="InterPro" id="IPR011708">
    <property type="entry name" value="DNA_pol3_alpha_NTPase_dom"/>
</dbReference>
<comment type="similarity">
    <text evidence="2 13">Belongs to the DNA polymerase type-C family. DnaE2 subfamily.</text>
</comment>
<evidence type="ECO:0000259" key="14">
    <source>
        <dbReference type="SMART" id="SM00481"/>
    </source>
</evidence>
<dbReference type="EC" id="2.7.7.7" evidence="3 13"/>
<dbReference type="CDD" id="cd04485">
    <property type="entry name" value="DnaE_OBF"/>
    <property type="match status" value="1"/>
</dbReference>
<dbReference type="Gene3D" id="3.20.20.140">
    <property type="entry name" value="Metal-dependent hydrolases"/>
    <property type="match status" value="1"/>
</dbReference>
<comment type="function">
    <text evidence="13">DNA polymerase involved in damage-induced mutagenesis and translesion synthesis (TLS). It is not the major replicative DNA polymerase.</text>
</comment>
<keyword evidence="11 13" id="KW-0234">DNA repair</keyword>
<reference evidence="15 16" key="1">
    <citation type="submission" date="2018-11" db="EMBL/GenBank/DDBJ databases">
        <title>Genomic Encyclopedia of Type Strains, Phase IV (KMG-IV): sequencing the most valuable type-strain genomes for metagenomic binning, comparative biology and taxonomic classification.</title>
        <authorList>
            <person name="Goeker M."/>
        </authorList>
    </citation>
    <scope>NUCLEOTIDE SEQUENCE [LARGE SCALE GENOMIC DNA]</scope>
    <source>
        <strain evidence="15 16">DSM 21945</strain>
    </source>
</reference>
<keyword evidence="5 13" id="KW-0963">Cytoplasm</keyword>
<dbReference type="HAMAP" id="MF_01902">
    <property type="entry name" value="DNApol_error_prone"/>
    <property type="match status" value="1"/>
</dbReference>
<dbReference type="GO" id="GO:0006281">
    <property type="term" value="P:DNA repair"/>
    <property type="evidence" value="ECO:0007669"/>
    <property type="project" value="UniProtKB-UniRule"/>
</dbReference>
<evidence type="ECO:0000313" key="16">
    <source>
        <dbReference type="Proteomes" id="UP000268033"/>
    </source>
</evidence>
<evidence type="ECO:0000256" key="8">
    <source>
        <dbReference type="ARBA" id="ARBA00022705"/>
    </source>
</evidence>
<gene>
    <name evidence="13" type="primary">dnaE2</name>
    <name evidence="15" type="ORF">EDC28_106310</name>
</gene>
<dbReference type="Proteomes" id="UP000268033">
    <property type="component" value="Unassembled WGS sequence"/>
</dbReference>
<proteinExistence type="inferred from homology"/>
<evidence type="ECO:0000256" key="9">
    <source>
        <dbReference type="ARBA" id="ARBA00022763"/>
    </source>
</evidence>
<dbReference type="PANTHER" id="PTHR32294:SF4">
    <property type="entry name" value="ERROR-PRONE DNA POLYMERASE"/>
    <property type="match status" value="1"/>
</dbReference>
<dbReference type="InterPro" id="IPR016195">
    <property type="entry name" value="Pol/histidinol_Pase-like"/>
</dbReference>
<evidence type="ECO:0000256" key="4">
    <source>
        <dbReference type="ARBA" id="ARBA00017273"/>
    </source>
</evidence>
<dbReference type="NCBIfam" id="TIGR00594">
    <property type="entry name" value="polc"/>
    <property type="match status" value="1"/>
</dbReference>
<dbReference type="InterPro" id="IPR003141">
    <property type="entry name" value="Pol/His_phosphatase_N"/>
</dbReference>
<dbReference type="NCBIfam" id="NF004225">
    <property type="entry name" value="PRK05672.1"/>
    <property type="match status" value="1"/>
</dbReference>
<dbReference type="Pfam" id="PF14579">
    <property type="entry name" value="HHH_6"/>
    <property type="match status" value="1"/>
</dbReference>
<dbReference type="RefSeq" id="WP_123421897.1">
    <property type="nucleotide sequence ID" value="NZ_RJUL01000006.1"/>
</dbReference>
<feature type="domain" description="Polymerase/histidinol phosphatase N-terminal" evidence="14">
    <location>
        <begin position="3"/>
        <end position="70"/>
    </location>
</feature>
<organism evidence="15 16">
    <name type="scientific">Gallaecimonas pentaromativorans</name>
    <dbReference type="NCBI Taxonomy" id="584787"/>
    <lineage>
        <taxon>Bacteria</taxon>
        <taxon>Pseudomonadati</taxon>
        <taxon>Pseudomonadota</taxon>
        <taxon>Gammaproteobacteria</taxon>
        <taxon>Enterobacterales</taxon>
        <taxon>Gallaecimonadaceae</taxon>
        <taxon>Gallaecimonas</taxon>
    </lineage>
</organism>
<dbReference type="InterPro" id="IPR023073">
    <property type="entry name" value="DnaE2"/>
</dbReference>
<accession>A0A3N1PE37</accession>
<evidence type="ECO:0000256" key="13">
    <source>
        <dbReference type="HAMAP-Rule" id="MF_01902"/>
    </source>
</evidence>
<dbReference type="GO" id="GO:0005737">
    <property type="term" value="C:cytoplasm"/>
    <property type="evidence" value="ECO:0007669"/>
    <property type="project" value="UniProtKB-SubCell"/>
</dbReference>
<evidence type="ECO:0000256" key="5">
    <source>
        <dbReference type="ARBA" id="ARBA00022490"/>
    </source>
</evidence>
<sequence>MFAQLCTRSNFTFLTGASHPEELVTQAHALSYQAIAITDECSVAGVVRAFSTAKELSIKLLVGSLIQVEDNLELTLLAPSLAAYQELCALISDARRQAPKGQYRLARERLRQLRHCLLLWHANQPDDTLADWLARHFAGRLWLALGRYYHSGEDEHISHLERWAKARQLPIVAAPQILMHSRDRQPLLDCLSALRHHTTVQEAGWRLSCNQEAVLHNLPTLGQRYPQAWLTETLAIAKRCQFSLEELKYRYPDEWLPPGLSASQYLAQEVERGLHRHFPEGPSAKVQGLIAKELALIGELGYEHYFLTLYDIVNFARSQDILCQGRGSAANSAICFCLGITSVNPEQGNLLFERFVSKERKEPPDIDVDFEHERREEVIQYIYRRYGRARTALTATVVSYRRKSAIRDIGKALGLELPVIESLLSQLDWRDKLDPWREQLKRLCQARGGVWPHFLALVDSLIGFPRHLSQHVGGFVISQVPLDNLVPQENAAMEGRTVIQWDKDDLESLGLMKVDILALGMLTAIQKCLAMIQEQGGPALTLATIPQEDPRVYAMLQEPDNIGVFQVESRAQSNMLPRLKPRIFYDLVIEVAIVRPGPIQGDMVHPYLKRRDGIEPVSYPSPALQKVLERTLGVPLFQEQVIEIAMVAAGFSGGEADQLRRAMANWSRNGHIEAFRQKLIQGMQANGYEPDFAERIFEQIKGFSGYGFPESHSASFALLVYVSAWLKCHHRAAFCCALLNSQPMGFYTPDQLIQDARRHGVEVLAVSAAHSYFEHRLEGQALRLGFCLIKGINAAAIEALIAQRQQGSLMAALTALPATQQELLAGCGALDGLYQHRFEAAWQRASLGEQLPLFAGIEESAPARTQLAPPSDHEVMQADYRQLGLTLGTHPMALLRRQGLFSQWVTAAALPQCRHGQLVRIAGLVTGRQRPGTASGVTFVTLEDETGNINLVVWAATAHHQRQPFLKARLLEVAGTVEKEGAIVHVVAGKLVDHSLLLDKLPVPSRDFR</sequence>
<dbReference type="GO" id="GO:0003676">
    <property type="term" value="F:nucleic acid binding"/>
    <property type="evidence" value="ECO:0007669"/>
    <property type="project" value="InterPro"/>
</dbReference>
<dbReference type="InterPro" id="IPR004365">
    <property type="entry name" value="NA-bd_OB_tRNA"/>
</dbReference>
<dbReference type="GO" id="GO:0003887">
    <property type="term" value="F:DNA-directed DNA polymerase activity"/>
    <property type="evidence" value="ECO:0007669"/>
    <property type="project" value="UniProtKB-UniRule"/>
</dbReference>
<protein>
    <recommendedName>
        <fullName evidence="4 13">Error-prone DNA polymerase</fullName>
        <ecNumber evidence="3 13">2.7.7.7</ecNumber>
    </recommendedName>
</protein>
<comment type="catalytic activity">
    <reaction evidence="12 13">
        <text>DNA(n) + a 2'-deoxyribonucleoside 5'-triphosphate = DNA(n+1) + diphosphate</text>
        <dbReference type="Rhea" id="RHEA:22508"/>
        <dbReference type="Rhea" id="RHEA-COMP:17339"/>
        <dbReference type="Rhea" id="RHEA-COMP:17340"/>
        <dbReference type="ChEBI" id="CHEBI:33019"/>
        <dbReference type="ChEBI" id="CHEBI:61560"/>
        <dbReference type="ChEBI" id="CHEBI:173112"/>
        <dbReference type="EC" id="2.7.7.7"/>
    </reaction>
</comment>
<evidence type="ECO:0000256" key="7">
    <source>
        <dbReference type="ARBA" id="ARBA00022695"/>
    </source>
</evidence>
<dbReference type="InterPro" id="IPR029460">
    <property type="entry name" value="DNAPol_HHH"/>
</dbReference>
<dbReference type="Pfam" id="PF01336">
    <property type="entry name" value="tRNA_anti-codon"/>
    <property type="match status" value="1"/>
</dbReference>
<dbReference type="AlphaFoldDB" id="A0A3N1PE37"/>
<dbReference type="GO" id="GO:0008408">
    <property type="term" value="F:3'-5' exonuclease activity"/>
    <property type="evidence" value="ECO:0007669"/>
    <property type="project" value="InterPro"/>
</dbReference>
<keyword evidence="9 13" id="KW-0227">DNA damage</keyword>
<dbReference type="InterPro" id="IPR004805">
    <property type="entry name" value="DnaE2/DnaE/PolC"/>
</dbReference>
<dbReference type="CDD" id="cd07434">
    <property type="entry name" value="PHP_PolIIIA_DnaE2"/>
    <property type="match status" value="1"/>
</dbReference>
<dbReference type="SMART" id="SM00481">
    <property type="entry name" value="POLIIIAc"/>
    <property type="match status" value="1"/>
</dbReference>
<keyword evidence="6 13" id="KW-0808">Transferase</keyword>
<name>A0A3N1PE37_9GAMM</name>
<evidence type="ECO:0000256" key="3">
    <source>
        <dbReference type="ARBA" id="ARBA00012417"/>
    </source>
</evidence>
<dbReference type="Pfam" id="PF07733">
    <property type="entry name" value="DNA_pol3_alpha"/>
    <property type="match status" value="1"/>
</dbReference>
<dbReference type="STRING" id="584787.GCA_001247655_03895"/>
<evidence type="ECO:0000256" key="11">
    <source>
        <dbReference type="ARBA" id="ARBA00023204"/>
    </source>
</evidence>
<keyword evidence="10 13" id="KW-0239">DNA-directed DNA polymerase</keyword>
<dbReference type="InterPro" id="IPR040982">
    <property type="entry name" value="DNA_pol3_finger"/>
</dbReference>
<evidence type="ECO:0000256" key="10">
    <source>
        <dbReference type="ARBA" id="ARBA00022932"/>
    </source>
</evidence>
<evidence type="ECO:0000256" key="6">
    <source>
        <dbReference type="ARBA" id="ARBA00022679"/>
    </source>
</evidence>
<evidence type="ECO:0000256" key="2">
    <source>
        <dbReference type="ARBA" id="ARBA00007391"/>
    </source>
</evidence>
<dbReference type="Pfam" id="PF17657">
    <property type="entry name" value="DNA_pol3_finger"/>
    <property type="match status" value="1"/>
</dbReference>
<keyword evidence="7 13" id="KW-0548">Nucleotidyltransferase</keyword>
<evidence type="ECO:0000256" key="1">
    <source>
        <dbReference type="ARBA" id="ARBA00004496"/>
    </source>
</evidence>
<comment type="caution">
    <text evidence="15">The sequence shown here is derived from an EMBL/GenBank/DDBJ whole genome shotgun (WGS) entry which is preliminary data.</text>
</comment>
<dbReference type="PANTHER" id="PTHR32294">
    <property type="entry name" value="DNA POLYMERASE III SUBUNIT ALPHA"/>
    <property type="match status" value="1"/>
</dbReference>
<keyword evidence="8 13" id="KW-0235">DNA replication</keyword>
<dbReference type="Pfam" id="PF02811">
    <property type="entry name" value="PHP"/>
    <property type="match status" value="1"/>
</dbReference>
<dbReference type="SUPFAM" id="SSF89550">
    <property type="entry name" value="PHP domain-like"/>
    <property type="match status" value="1"/>
</dbReference>
<dbReference type="InterPro" id="IPR004013">
    <property type="entry name" value="PHP_dom"/>
</dbReference>
<keyword evidence="16" id="KW-1185">Reference proteome</keyword>
<evidence type="ECO:0000256" key="12">
    <source>
        <dbReference type="ARBA" id="ARBA00049244"/>
    </source>
</evidence>
<dbReference type="GO" id="GO:0006260">
    <property type="term" value="P:DNA replication"/>
    <property type="evidence" value="ECO:0007669"/>
    <property type="project" value="UniProtKB-KW"/>
</dbReference>
<dbReference type="Gene3D" id="1.10.150.870">
    <property type="match status" value="1"/>
</dbReference>
<evidence type="ECO:0000313" key="15">
    <source>
        <dbReference type="EMBL" id="ROQ25060.1"/>
    </source>
</evidence>